<protein>
    <recommendedName>
        <fullName evidence="3">Coat F domain-containing protein</fullName>
    </recommendedName>
</protein>
<dbReference type="STRING" id="1121429.SAMN02745133_00433"/>
<dbReference type="RefSeq" id="WP_073234959.1">
    <property type="nucleotide sequence ID" value="NZ_FQUY01000001.1"/>
</dbReference>
<dbReference type="EMBL" id="FQUY01000001">
    <property type="protein sequence ID" value="SHE42599.1"/>
    <property type="molecule type" value="Genomic_DNA"/>
</dbReference>
<proteinExistence type="predicted"/>
<sequence>MPHAKGKITARELLDLQSHLMLESNLVGQFNHFARECTDPQLRQMCESFARSRMDSFQRLAQHTNISPIQ</sequence>
<dbReference type="AlphaFoldDB" id="A0A1M4TDI0"/>
<accession>A0A1M4TDI0</accession>
<organism evidence="1 2">
    <name type="scientific">Desulforamulus putei DSM 12395</name>
    <dbReference type="NCBI Taxonomy" id="1121429"/>
    <lineage>
        <taxon>Bacteria</taxon>
        <taxon>Bacillati</taxon>
        <taxon>Bacillota</taxon>
        <taxon>Clostridia</taxon>
        <taxon>Eubacteriales</taxon>
        <taxon>Peptococcaceae</taxon>
        <taxon>Desulforamulus</taxon>
    </lineage>
</organism>
<dbReference type="OrthoDB" id="1707820at2"/>
<evidence type="ECO:0008006" key="3">
    <source>
        <dbReference type="Google" id="ProtNLM"/>
    </source>
</evidence>
<evidence type="ECO:0000313" key="1">
    <source>
        <dbReference type="EMBL" id="SHE42599.1"/>
    </source>
</evidence>
<dbReference type="Proteomes" id="UP000184148">
    <property type="component" value="Unassembled WGS sequence"/>
</dbReference>
<evidence type="ECO:0000313" key="2">
    <source>
        <dbReference type="Proteomes" id="UP000184148"/>
    </source>
</evidence>
<gene>
    <name evidence="1" type="ORF">SAMN02745133_00433</name>
</gene>
<keyword evidence="2" id="KW-1185">Reference proteome</keyword>
<reference evidence="2" key="1">
    <citation type="submission" date="2016-11" db="EMBL/GenBank/DDBJ databases">
        <authorList>
            <person name="Varghese N."/>
            <person name="Submissions S."/>
        </authorList>
    </citation>
    <scope>NUCLEOTIDE SEQUENCE [LARGE SCALE GENOMIC DNA]</scope>
    <source>
        <strain evidence="2">DSM 12395</strain>
    </source>
</reference>
<name>A0A1M4TDI0_9FIRM</name>